<dbReference type="EMBL" id="CM029043">
    <property type="protein sequence ID" value="KAG2610873.1"/>
    <property type="molecule type" value="Genomic_DNA"/>
</dbReference>
<organism evidence="1 2">
    <name type="scientific">Panicum virgatum</name>
    <name type="common">Blackwell switchgrass</name>
    <dbReference type="NCBI Taxonomy" id="38727"/>
    <lineage>
        <taxon>Eukaryota</taxon>
        <taxon>Viridiplantae</taxon>
        <taxon>Streptophyta</taxon>
        <taxon>Embryophyta</taxon>
        <taxon>Tracheophyta</taxon>
        <taxon>Spermatophyta</taxon>
        <taxon>Magnoliopsida</taxon>
        <taxon>Liliopsida</taxon>
        <taxon>Poales</taxon>
        <taxon>Poaceae</taxon>
        <taxon>PACMAD clade</taxon>
        <taxon>Panicoideae</taxon>
        <taxon>Panicodae</taxon>
        <taxon>Paniceae</taxon>
        <taxon>Panicinae</taxon>
        <taxon>Panicum</taxon>
        <taxon>Panicum sect. Hiantes</taxon>
    </lineage>
</organism>
<dbReference type="Proteomes" id="UP000823388">
    <property type="component" value="Chromosome 4K"/>
</dbReference>
<dbReference type="AlphaFoldDB" id="A0A8T0TPB7"/>
<sequence>MWCPMSGGGARELPKKVTFISAYRIVPPPVCRAEGYNEGLSVRRRHGACRGACSPNPVGEDGAAVELAAGGWAHSSNAVFSDSMCNVAMAAPAMTCYWSAAASRVRSCIPAPSSDARPGVRGDVHQRRAVVRAVLSLLHEIDALV</sequence>
<evidence type="ECO:0000313" key="2">
    <source>
        <dbReference type="Proteomes" id="UP000823388"/>
    </source>
</evidence>
<comment type="caution">
    <text evidence="1">The sequence shown here is derived from an EMBL/GenBank/DDBJ whole genome shotgun (WGS) entry which is preliminary data.</text>
</comment>
<gene>
    <name evidence="1" type="ORF">PVAP13_4KG220805</name>
</gene>
<proteinExistence type="predicted"/>
<evidence type="ECO:0000313" key="1">
    <source>
        <dbReference type="EMBL" id="KAG2610873.1"/>
    </source>
</evidence>
<protein>
    <submittedName>
        <fullName evidence="1">Uncharacterized protein</fullName>
    </submittedName>
</protein>
<name>A0A8T0TPB7_PANVG</name>
<keyword evidence="2" id="KW-1185">Reference proteome</keyword>
<reference evidence="1" key="1">
    <citation type="submission" date="2020-05" db="EMBL/GenBank/DDBJ databases">
        <title>WGS assembly of Panicum virgatum.</title>
        <authorList>
            <person name="Lovell J.T."/>
            <person name="Jenkins J."/>
            <person name="Shu S."/>
            <person name="Juenger T.E."/>
            <person name="Schmutz J."/>
        </authorList>
    </citation>
    <scope>NUCLEOTIDE SEQUENCE</scope>
    <source>
        <strain evidence="1">AP13</strain>
    </source>
</reference>
<accession>A0A8T0TPB7</accession>